<evidence type="ECO:0000313" key="4">
    <source>
        <dbReference type="EMBL" id="RMZ60659.1"/>
    </source>
</evidence>
<dbReference type="Pfam" id="PF13529">
    <property type="entry name" value="Peptidase_C39_2"/>
    <property type="match status" value="1"/>
</dbReference>
<sequence length="316" mass="36590">MTMNKICIIILMFYFTKEYKSQTPNYQVALPVDVISQERNQWCWAGTSKSLLDYYGVNRSQTEIAEYARLNNPGMFGRIPCGQPNDRCNQPNTMFGSYNGDIQGIVRYFSHTDSYGVNAPLNTSQINNELKARKPFFIRIGWNSGGGHFRLGYGLSQYSTPIIRHYWNGSYYYPYIWGYNYTYMVNYMDPWPGEGKKIENYNSLVSNSAGRWTHSLVLNSPPNTWTNKSISDENNQSMDNKSLQIYPNPAKDYINLVSYDNKIEQAYIFSFVERNVKQIDIDRNNKIDVSTLIPGNYILKVMLQDGSIVFKTFIKL</sequence>
<name>A0A3M7LEQ2_9FLAO</name>
<evidence type="ECO:0000259" key="3">
    <source>
        <dbReference type="Pfam" id="PF18962"/>
    </source>
</evidence>
<feature type="domain" description="Peptidase C39-like" evidence="2">
    <location>
        <begin position="31"/>
        <end position="191"/>
    </location>
</feature>
<dbReference type="Pfam" id="PF18962">
    <property type="entry name" value="Por_Secre_tail"/>
    <property type="match status" value="1"/>
</dbReference>
<keyword evidence="5" id="KW-1185">Reference proteome</keyword>
<protein>
    <submittedName>
        <fullName evidence="4">T9SS C-terminal target domain-containing protein</fullName>
    </submittedName>
</protein>
<dbReference type="AlphaFoldDB" id="A0A3M7LEQ2"/>
<evidence type="ECO:0000256" key="1">
    <source>
        <dbReference type="ARBA" id="ARBA00022729"/>
    </source>
</evidence>
<dbReference type="EMBL" id="QWIV01000005">
    <property type="protein sequence ID" value="RMZ60659.1"/>
    <property type="molecule type" value="Genomic_DNA"/>
</dbReference>
<gene>
    <name evidence="4" type="ORF">D1632_01350</name>
</gene>
<dbReference type="Proteomes" id="UP000267524">
    <property type="component" value="Unassembled WGS sequence"/>
</dbReference>
<evidence type="ECO:0000313" key="5">
    <source>
        <dbReference type="Proteomes" id="UP000267524"/>
    </source>
</evidence>
<evidence type="ECO:0000259" key="2">
    <source>
        <dbReference type="Pfam" id="PF13529"/>
    </source>
</evidence>
<feature type="domain" description="Secretion system C-terminal sorting" evidence="3">
    <location>
        <begin position="245"/>
        <end position="313"/>
    </location>
</feature>
<accession>A0A3M7LEQ2</accession>
<reference evidence="4 5" key="1">
    <citation type="submission" date="2018-08" db="EMBL/GenBank/DDBJ databases">
        <title>Chryseobacterium nematophagum: a novel matrix digesting pathogen of nematodes.</title>
        <authorList>
            <person name="Page A."/>
            <person name="Roberts M."/>
            <person name="Felix M.-A."/>
            <person name="Weir W."/>
        </authorList>
    </citation>
    <scope>NUCLEOTIDE SEQUENCE [LARGE SCALE GENOMIC DNA]</scope>
    <source>
        <strain evidence="4 5">JUb275</strain>
    </source>
</reference>
<dbReference type="InterPro" id="IPR026444">
    <property type="entry name" value="Secre_tail"/>
</dbReference>
<dbReference type="NCBIfam" id="TIGR04183">
    <property type="entry name" value="Por_Secre_tail"/>
    <property type="match status" value="1"/>
</dbReference>
<comment type="caution">
    <text evidence="4">The sequence shown here is derived from an EMBL/GenBank/DDBJ whole genome shotgun (WGS) entry which is preliminary data.</text>
</comment>
<dbReference type="InterPro" id="IPR039564">
    <property type="entry name" value="Peptidase_C39-like"/>
</dbReference>
<proteinExistence type="predicted"/>
<organism evidence="4 5">
    <name type="scientific">Chryseobacterium nematophagum</name>
    <dbReference type="NCBI Taxonomy" id="2305228"/>
    <lineage>
        <taxon>Bacteria</taxon>
        <taxon>Pseudomonadati</taxon>
        <taxon>Bacteroidota</taxon>
        <taxon>Flavobacteriia</taxon>
        <taxon>Flavobacteriales</taxon>
        <taxon>Weeksellaceae</taxon>
        <taxon>Chryseobacterium group</taxon>
        <taxon>Chryseobacterium</taxon>
    </lineage>
</organism>
<keyword evidence="1" id="KW-0732">Signal</keyword>